<sequence length="480" mass="54640">MRFDIGKRNNDNVVLNKGQEAAVTNLIDFIAAPFDARNNIQALCGAGGVGKTFVTKYVIDHCKFSSSMIHCAAPTHKACRVLSNATKHRVETIQKIFGFRLDVNIEDFDPNNPAFNPIGGVKITELNCRVLIIDEASMLNRALVNYISRYCARQKIKIIVIGDDSQLSPVNEAVSSAFKMAVKINRLTEIVRQDDDNPIRELLDILRKDIKNKTYNFLTYINNHRRNVIDGKGYVVVGIDDFTELVARAFSNKDFEKNVDLNRCIAYTNGAVGIWNRYVRNSIIQSAEKSILNNNDLIMSYVTIVDEFNDIIINNSEDYIIRDILNFTDPDYGFKGFMVKFQAIHGGAITKPLFIINHTDQSTFITYCQELKYLIDDAKAANKEMAASKWKKYFAFKRKYLILTDVRDSLGNIVFKRDIDYGFALTSHKSQGSTYQNVFVDVNDMVYDKNGHPYTDADDLRRRLYVACSRASNFLVLRYG</sequence>
<proteinExistence type="predicted"/>
<dbReference type="GeneID" id="65129229"/>
<keyword evidence="3" id="KW-1185">Reference proteome</keyword>
<protein>
    <submittedName>
        <fullName evidence="2">SF1 helicase</fullName>
    </submittedName>
</protein>
<name>A0A7M1RWL7_9CAUD</name>
<dbReference type="EMBL" id="MT774383">
    <property type="protein sequence ID" value="QOR58748.1"/>
    <property type="molecule type" value="Genomic_DNA"/>
</dbReference>
<keyword evidence="2" id="KW-0378">Hydrolase</keyword>
<dbReference type="InterPro" id="IPR027785">
    <property type="entry name" value="UvrD-like_helicase_C"/>
</dbReference>
<dbReference type="Pfam" id="PF13538">
    <property type="entry name" value="UvrD_C_2"/>
    <property type="match status" value="1"/>
</dbReference>
<reference evidence="2 3" key="1">
    <citation type="submission" date="2020-07" db="EMBL/GenBank/DDBJ databases">
        <title>Taxonomic proposal: Crassvirales, a new order of highly abundant and diverse bacterial viruses.</title>
        <authorList>
            <person name="Shkoporov A.N."/>
            <person name="Stockdale S.R."/>
            <person name="Guerin E."/>
            <person name="Ross R.P."/>
            <person name="Hill C."/>
        </authorList>
    </citation>
    <scope>NUCLEOTIDE SEQUENCE [LARGE SCALE GENOMIC DNA]</scope>
</reference>
<keyword evidence="2" id="KW-0547">Nucleotide-binding</keyword>
<dbReference type="InterPro" id="IPR050534">
    <property type="entry name" value="Coronavir_polyprotein_1ab"/>
</dbReference>
<feature type="domain" description="UvrD-like helicase C-terminal" evidence="1">
    <location>
        <begin position="422"/>
        <end position="477"/>
    </location>
</feature>
<evidence type="ECO:0000313" key="2">
    <source>
        <dbReference type="EMBL" id="QOR58748.1"/>
    </source>
</evidence>
<dbReference type="RefSeq" id="YP_010110906.1">
    <property type="nucleotide sequence ID" value="NC_055876.1"/>
</dbReference>
<accession>A0A7M1RWL7</accession>
<organism evidence="2 3">
    <name type="scientific">uncultured phage cr11_1</name>
    <dbReference type="NCBI Taxonomy" id="2772067"/>
    <lineage>
        <taxon>Viruses</taxon>
        <taxon>Duplodnaviria</taxon>
        <taxon>Heunggongvirae</taxon>
        <taxon>Uroviricota</taxon>
        <taxon>Caudoviricetes</taxon>
        <taxon>Crassvirales</taxon>
        <taxon>Intestiviridae</taxon>
        <taxon>Crudevirinae</taxon>
        <taxon>Delmidovirus</taxon>
        <taxon>Delmidovirus splanchnicus</taxon>
    </lineage>
</organism>
<dbReference type="GO" id="GO:0004386">
    <property type="term" value="F:helicase activity"/>
    <property type="evidence" value="ECO:0007669"/>
    <property type="project" value="UniProtKB-KW"/>
</dbReference>
<dbReference type="PANTHER" id="PTHR43788">
    <property type="entry name" value="DNA2/NAM7 HELICASE FAMILY MEMBER"/>
    <property type="match status" value="1"/>
</dbReference>
<dbReference type="Gene3D" id="3.40.50.300">
    <property type="entry name" value="P-loop containing nucleotide triphosphate hydrolases"/>
    <property type="match status" value="2"/>
</dbReference>
<dbReference type="CDD" id="cd18809">
    <property type="entry name" value="SF1_C_RecD"/>
    <property type="match status" value="1"/>
</dbReference>
<evidence type="ECO:0000259" key="1">
    <source>
        <dbReference type="Pfam" id="PF13538"/>
    </source>
</evidence>
<dbReference type="InterPro" id="IPR027417">
    <property type="entry name" value="P-loop_NTPase"/>
</dbReference>
<dbReference type="Pfam" id="PF13604">
    <property type="entry name" value="AAA_30"/>
    <property type="match status" value="1"/>
</dbReference>
<dbReference type="SUPFAM" id="SSF52540">
    <property type="entry name" value="P-loop containing nucleoside triphosphate hydrolases"/>
    <property type="match status" value="1"/>
</dbReference>
<keyword evidence="2" id="KW-0067">ATP-binding</keyword>
<evidence type="ECO:0000313" key="3">
    <source>
        <dbReference type="Proteomes" id="UP000593979"/>
    </source>
</evidence>
<dbReference type="Proteomes" id="UP000593979">
    <property type="component" value="Segment"/>
</dbReference>
<keyword evidence="2" id="KW-0347">Helicase</keyword>
<dbReference type="KEGG" id="vg:65129229"/>